<evidence type="ECO:0000259" key="2">
    <source>
        <dbReference type="Pfam" id="PF01266"/>
    </source>
</evidence>
<dbReference type="InterPro" id="IPR036188">
    <property type="entry name" value="FAD/NAD-bd_sf"/>
</dbReference>
<protein>
    <submittedName>
        <fullName evidence="3">FAD-binding oxidoreductase</fullName>
    </submittedName>
</protein>
<dbReference type="InterPro" id="IPR006076">
    <property type="entry name" value="FAD-dep_OxRdtase"/>
</dbReference>
<dbReference type="SUPFAM" id="SSF54373">
    <property type="entry name" value="FAD-linked reductases, C-terminal domain"/>
    <property type="match status" value="1"/>
</dbReference>
<reference evidence="3" key="1">
    <citation type="submission" date="2022-05" db="EMBL/GenBank/DDBJ databases">
        <title>An RpoN-dependent PEP-CTERM gene is involved in floc formation of an Aquincola tertiaricarbonis strain.</title>
        <authorList>
            <person name="Qiu D."/>
            <person name="Xia M."/>
        </authorList>
    </citation>
    <scope>NUCLEOTIDE SEQUENCE</scope>
    <source>
        <strain evidence="3">RN12</strain>
    </source>
</reference>
<evidence type="ECO:0000313" key="3">
    <source>
        <dbReference type="EMBL" id="URI06569.1"/>
    </source>
</evidence>
<dbReference type="Proteomes" id="UP001056201">
    <property type="component" value="Chromosome 1"/>
</dbReference>
<dbReference type="PANTHER" id="PTHR13847">
    <property type="entry name" value="SARCOSINE DEHYDROGENASE-RELATED"/>
    <property type="match status" value="1"/>
</dbReference>
<feature type="domain" description="FAD dependent oxidoreductase" evidence="2">
    <location>
        <begin position="16"/>
        <end position="361"/>
    </location>
</feature>
<organism evidence="3 4">
    <name type="scientific">Aquincola tertiaricarbonis</name>
    <dbReference type="NCBI Taxonomy" id="391953"/>
    <lineage>
        <taxon>Bacteria</taxon>
        <taxon>Pseudomonadati</taxon>
        <taxon>Pseudomonadota</taxon>
        <taxon>Betaproteobacteria</taxon>
        <taxon>Burkholderiales</taxon>
        <taxon>Sphaerotilaceae</taxon>
        <taxon>Aquincola</taxon>
    </lineage>
</organism>
<sequence length="394" mass="41099">MNAPALQTPARRLKTDVAIIGGGIVGASAALALRQLGHRVVLLERDLCGSRSSGVNYGGVRRQGRLPVQLPLAQRAHPIWARLPELIGTDGEYRRSGHFKIARSESDMAALEAYADLSRDFDLGLQLLSADQVRAQCGPWLGGAAVGGSLCPEDGQANPRLVSPAFARAAARAGAQVLERHAVHEVVHDGALFHLRAGDGLQVQAPVLLNCAGAWAGALAAQFGEPVPLVSNHPAMAVTEPLPAFLPWSLGVEGGGIYCRQVPSGQLVLGGGQAEPVSADALHTRVAAPTLGTLMQQAIDLLPELRHAQLIRTWSGTEGNLPDRQPVLGPSATTPGLFHGFGFCGAGFQIGPAVGEVLAELVHSGRSSTPIEAFAITRFPSPAAVQTPLPGAHR</sequence>
<accession>A0ABY4S5U3</accession>
<gene>
    <name evidence="3" type="ORF">MW290_11715</name>
</gene>
<evidence type="ECO:0000256" key="1">
    <source>
        <dbReference type="ARBA" id="ARBA00023002"/>
    </source>
</evidence>
<dbReference type="RefSeq" id="WP_250194831.1">
    <property type="nucleotide sequence ID" value="NZ_CP097635.1"/>
</dbReference>
<keyword evidence="4" id="KW-1185">Reference proteome</keyword>
<dbReference type="Gene3D" id="3.50.50.60">
    <property type="entry name" value="FAD/NAD(P)-binding domain"/>
    <property type="match status" value="1"/>
</dbReference>
<dbReference type="EMBL" id="CP097635">
    <property type="protein sequence ID" value="URI06569.1"/>
    <property type="molecule type" value="Genomic_DNA"/>
</dbReference>
<dbReference type="Gene3D" id="3.30.9.10">
    <property type="entry name" value="D-Amino Acid Oxidase, subunit A, domain 2"/>
    <property type="match status" value="1"/>
</dbReference>
<proteinExistence type="predicted"/>
<dbReference type="SUPFAM" id="SSF51905">
    <property type="entry name" value="FAD/NAD(P)-binding domain"/>
    <property type="match status" value="1"/>
</dbReference>
<dbReference type="PANTHER" id="PTHR13847:SF287">
    <property type="entry name" value="FAD-DEPENDENT OXIDOREDUCTASE DOMAIN-CONTAINING PROTEIN 1"/>
    <property type="match status" value="1"/>
</dbReference>
<name>A0ABY4S5U3_AQUTE</name>
<dbReference type="Pfam" id="PF01266">
    <property type="entry name" value="DAO"/>
    <property type="match status" value="1"/>
</dbReference>
<evidence type="ECO:0000313" key="4">
    <source>
        <dbReference type="Proteomes" id="UP001056201"/>
    </source>
</evidence>
<keyword evidence="1" id="KW-0560">Oxidoreductase</keyword>